<evidence type="ECO:0000256" key="6">
    <source>
        <dbReference type="ARBA" id="ARBA00023065"/>
    </source>
</evidence>
<keyword evidence="7" id="KW-0798">TonB box</keyword>
<keyword evidence="4" id="KW-0812">Transmembrane</keyword>
<evidence type="ECO:0000256" key="8">
    <source>
        <dbReference type="ARBA" id="ARBA00023136"/>
    </source>
</evidence>
<evidence type="ECO:0000256" key="7">
    <source>
        <dbReference type="ARBA" id="ARBA00023077"/>
    </source>
</evidence>
<dbReference type="SUPFAM" id="SSF56935">
    <property type="entry name" value="Porins"/>
    <property type="match status" value="1"/>
</dbReference>
<evidence type="ECO:0008006" key="13">
    <source>
        <dbReference type="Google" id="ProtNLM"/>
    </source>
</evidence>
<dbReference type="Pfam" id="PF00593">
    <property type="entry name" value="TonB_dep_Rec_b-barrel"/>
    <property type="match status" value="1"/>
</dbReference>
<proteinExistence type="predicted"/>
<dbReference type="GO" id="GO:0009279">
    <property type="term" value="C:cell outer membrane"/>
    <property type="evidence" value="ECO:0007669"/>
    <property type="project" value="UniProtKB-SubCell"/>
</dbReference>
<organism evidence="12">
    <name type="scientific">marine metagenome</name>
    <dbReference type="NCBI Taxonomy" id="408172"/>
    <lineage>
        <taxon>unclassified sequences</taxon>
        <taxon>metagenomes</taxon>
        <taxon>ecological metagenomes</taxon>
    </lineage>
</organism>
<dbReference type="PROSITE" id="PS52016">
    <property type="entry name" value="TONB_DEPENDENT_REC_3"/>
    <property type="match status" value="1"/>
</dbReference>
<dbReference type="PANTHER" id="PTHR32552">
    <property type="entry name" value="FERRICHROME IRON RECEPTOR-RELATED"/>
    <property type="match status" value="1"/>
</dbReference>
<sequence>MKLKFLINLIFISLFGFSSLMLNAADDDEEDERDRGGIEEITVTAEKRVSTVSDTSMSITAFDSSLIEDLGLQGANDLMDQLPATTRDPYDVRIRGVGRNFRALGGDPGVATYYNGVYSPDFGIAASENYYYDVERIEVLRGPQGTLYGRNSIGGAINYITKKPSFENGAEARILAGDYSNIQYYAMVTGPITDKIAFRATAAKMDRDGTQECINCDDPRALDDSNEVITLLYTPNEDIEFQFRINNRYVDNIIPGRVLLDSGAGPLRGMQDTTSMVRGLRLATATTPGAIAFTNPNTGEVGYGAPLRAGVDNAAWPGRWNSYYGSTLDTLGTYKVQVNQDDTCRKFPYNDGCQSNHQFFEHDGIQSHVTWQLNDKTEIKYIYGFVDFNYTFNIDLDGTQASWDQYGITVLEDVHMKTHELNINWQIGDDVLVTSGYFYMDENRQQNYSIRNNIAAIKNPANYGAYDIPQDFLGGASTSALLGAINTCTTPQTGWVGSGPDFATLSCRWGGDALGRVYNHQNDVQNDATAVFTQATWTINEKFGLVLGARYAEDEKEWYEIRGGYSELFMNFSGGWDSVMALQAGQVGPYYEQLGYMPWSGAVSELTPLAYANLIMGNAYYTGDPSNPIAPVCAIEDQGTCATPMRLLQGWPFGFTSRIPGADKWSDTNYRVNLDYTPNGDQLFYFGVTTGYRAGGVALGYSGARDDARDEFGIPTGAGLEAISYDKESVDSIEFGYKGIHLDDKLQLFASIYHYDYDGYQDVIVQYDPIRGEGAEFASNADGITNEGFEMEFVYAATDRLTLSGNMSYTVTEYGEDYWVLTTDDPMNPPQIFGDFTQGVVGNAATGTDVNGDGVIDASDFPYATNVKGNSLKGIPKEKYTVRASYEYESRWGPVWLWLNHSFTGDFSASGIERALDRVPSRETTNLSASWWSEDYKTAVRFAINNVMDNDQVYSLSTTTSGDNYSKYGGALSPRTMYVDVRYRF</sequence>
<keyword evidence="6" id="KW-0406">Ion transport</keyword>
<feature type="domain" description="TonB-dependent receptor-like beta-barrel" evidence="10">
    <location>
        <begin position="370"/>
        <end position="947"/>
    </location>
</feature>
<evidence type="ECO:0000313" key="12">
    <source>
        <dbReference type="EMBL" id="SVA75118.1"/>
    </source>
</evidence>
<keyword evidence="5" id="KW-0408">Iron</keyword>
<keyword evidence="2" id="KW-0813">Transport</keyword>
<accession>A0A381YDK3</accession>
<evidence type="ECO:0000256" key="4">
    <source>
        <dbReference type="ARBA" id="ARBA00022692"/>
    </source>
</evidence>
<evidence type="ECO:0000256" key="9">
    <source>
        <dbReference type="ARBA" id="ARBA00023237"/>
    </source>
</evidence>
<dbReference type="PROSITE" id="PS00018">
    <property type="entry name" value="EF_HAND_1"/>
    <property type="match status" value="1"/>
</dbReference>
<dbReference type="InterPro" id="IPR039426">
    <property type="entry name" value="TonB-dep_rcpt-like"/>
</dbReference>
<evidence type="ECO:0000259" key="10">
    <source>
        <dbReference type="Pfam" id="PF00593"/>
    </source>
</evidence>
<evidence type="ECO:0000256" key="5">
    <source>
        <dbReference type="ARBA" id="ARBA00023004"/>
    </source>
</evidence>
<keyword evidence="8" id="KW-0472">Membrane</keyword>
<gene>
    <name evidence="12" type="ORF">METZ01_LOCUS127972</name>
</gene>
<dbReference type="Gene3D" id="2.40.170.20">
    <property type="entry name" value="TonB-dependent receptor, beta-barrel domain"/>
    <property type="match status" value="2"/>
</dbReference>
<dbReference type="InterPro" id="IPR000531">
    <property type="entry name" value="Beta-barrel_TonB"/>
</dbReference>
<dbReference type="InterPro" id="IPR036942">
    <property type="entry name" value="Beta-barrel_TonB_sf"/>
</dbReference>
<keyword evidence="3" id="KW-0410">Iron transport</keyword>
<dbReference type="InterPro" id="IPR012910">
    <property type="entry name" value="Plug_dom"/>
</dbReference>
<comment type="subcellular location">
    <subcellularLocation>
        <location evidence="1">Cell outer membrane</location>
        <topology evidence="1">Multi-pass membrane protein</topology>
    </subcellularLocation>
</comment>
<dbReference type="GO" id="GO:0006826">
    <property type="term" value="P:iron ion transport"/>
    <property type="evidence" value="ECO:0007669"/>
    <property type="project" value="UniProtKB-KW"/>
</dbReference>
<dbReference type="EMBL" id="UINC01017984">
    <property type="protein sequence ID" value="SVA75118.1"/>
    <property type="molecule type" value="Genomic_DNA"/>
</dbReference>
<dbReference type="Pfam" id="PF07715">
    <property type="entry name" value="Plug"/>
    <property type="match status" value="1"/>
</dbReference>
<dbReference type="AlphaFoldDB" id="A0A381YDK3"/>
<reference evidence="12" key="1">
    <citation type="submission" date="2018-05" db="EMBL/GenBank/DDBJ databases">
        <authorList>
            <person name="Lanie J.A."/>
            <person name="Ng W.-L."/>
            <person name="Kazmierczak K.M."/>
            <person name="Andrzejewski T.M."/>
            <person name="Davidsen T.M."/>
            <person name="Wayne K.J."/>
            <person name="Tettelin H."/>
            <person name="Glass J.I."/>
            <person name="Rusch D."/>
            <person name="Podicherti R."/>
            <person name="Tsui H.-C.T."/>
            <person name="Winkler M.E."/>
        </authorList>
    </citation>
    <scope>NUCLEOTIDE SEQUENCE</scope>
</reference>
<evidence type="ECO:0000259" key="11">
    <source>
        <dbReference type="Pfam" id="PF07715"/>
    </source>
</evidence>
<evidence type="ECO:0000256" key="3">
    <source>
        <dbReference type="ARBA" id="ARBA00022496"/>
    </source>
</evidence>
<dbReference type="InterPro" id="IPR018247">
    <property type="entry name" value="EF_Hand_1_Ca_BS"/>
</dbReference>
<dbReference type="PANTHER" id="PTHR32552:SF81">
    <property type="entry name" value="TONB-DEPENDENT OUTER MEMBRANE RECEPTOR"/>
    <property type="match status" value="1"/>
</dbReference>
<evidence type="ECO:0000256" key="1">
    <source>
        <dbReference type="ARBA" id="ARBA00004571"/>
    </source>
</evidence>
<feature type="domain" description="TonB-dependent receptor plug" evidence="11">
    <location>
        <begin position="52"/>
        <end position="156"/>
    </location>
</feature>
<keyword evidence="9" id="KW-0998">Cell outer membrane</keyword>
<evidence type="ECO:0000256" key="2">
    <source>
        <dbReference type="ARBA" id="ARBA00022448"/>
    </source>
</evidence>
<name>A0A381YDK3_9ZZZZ</name>
<protein>
    <recommendedName>
        <fullName evidence="13">TonB-dependent receptor plug domain-containing protein</fullName>
    </recommendedName>
</protein>